<evidence type="ECO:0000256" key="1">
    <source>
        <dbReference type="ARBA" id="ARBA00004613"/>
    </source>
</evidence>
<dbReference type="Gene3D" id="2.60.120.40">
    <property type="match status" value="1"/>
</dbReference>
<dbReference type="InterPro" id="IPR001073">
    <property type="entry name" value="C1q_dom"/>
</dbReference>
<dbReference type="GO" id="GO:0005576">
    <property type="term" value="C:extracellular region"/>
    <property type="evidence" value="ECO:0007669"/>
    <property type="project" value="UniProtKB-SubCell"/>
</dbReference>
<sequence length="173" mass="18968">LSRMTTAVIIFTMIGVIQIGQIVAANKIDNTFSESLLGLLCKSRNQKSEVGGLTRKTRPAFTASLTATKALAAKQVMIFDKVWLNNGNIYNPKTGVFTVPMNGLYLVSSSMMSDRGTHLHCHLWRNGQSNVGVFGTGFSQGTLNTVMDLNKGESLTIRHDNRNSENSMEEAIR</sequence>
<name>A0A3R5Q146_MYTGA</name>
<organism evidence="5 6">
    <name type="scientific">Mytilus galloprovincialis</name>
    <name type="common">Mediterranean mussel</name>
    <dbReference type="NCBI Taxonomy" id="29158"/>
    <lineage>
        <taxon>Eukaryota</taxon>
        <taxon>Metazoa</taxon>
        <taxon>Spiralia</taxon>
        <taxon>Lophotrochozoa</taxon>
        <taxon>Mollusca</taxon>
        <taxon>Bivalvia</taxon>
        <taxon>Autobranchia</taxon>
        <taxon>Pteriomorphia</taxon>
        <taxon>Mytilida</taxon>
        <taxon>Mytiloidea</taxon>
        <taxon>Mytilidae</taxon>
        <taxon>Mytilinae</taxon>
        <taxon>Mytilus</taxon>
    </lineage>
</organism>
<dbReference type="AlphaFoldDB" id="A0A3R5Q146"/>
<dbReference type="PANTHER" id="PTHR15427">
    <property type="entry name" value="EMILIN ELASTIN MICROFIBRIL INTERFACE-LOCATED PROTEIN ELASTIN MICROFIBRIL INTERFACER"/>
    <property type="match status" value="1"/>
</dbReference>
<evidence type="ECO:0000313" key="5">
    <source>
        <dbReference type="EMBL" id="OPL20147.1"/>
    </source>
</evidence>
<dbReference type="InterPro" id="IPR050392">
    <property type="entry name" value="Collagen/C1q_domain"/>
</dbReference>
<dbReference type="Pfam" id="PF00386">
    <property type="entry name" value="C1q"/>
    <property type="match status" value="1"/>
</dbReference>
<dbReference type="SUPFAM" id="SSF49842">
    <property type="entry name" value="TNF-like"/>
    <property type="match status" value="1"/>
</dbReference>
<dbReference type="Proteomes" id="UP000266721">
    <property type="component" value="Unassembled WGS sequence"/>
</dbReference>
<evidence type="ECO:0000259" key="4">
    <source>
        <dbReference type="PROSITE" id="PS50871"/>
    </source>
</evidence>
<dbReference type="SMART" id="SM00110">
    <property type="entry name" value="C1Q"/>
    <property type="match status" value="1"/>
</dbReference>
<dbReference type="EMBL" id="KV621390">
    <property type="protein sequence ID" value="OPL20147.1"/>
    <property type="molecule type" value="Genomic_DNA"/>
</dbReference>
<keyword evidence="6" id="KW-1185">Reference proteome</keyword>
<evidence type="ECO:0000313" key="6">
    <source>
        <dbReference type="Proteomes" id="UP000266721"/>
    </source>
</evidence>
<dbReference type="PANTHER" id="PTHR15427:SF50">
    <property type="entry name" value="COMPLEMENT C1Q TUMOR NECROSIS FACTOR-RELATED PROTEIN 2-LIKE"/>
    <property type="match status" value="1"/>
</dbReference>
<keyword evidence="3" id="KW-0732">Signal</keyword>
<protein>
    <recommendedName>
        <fullName evidence="4">C1q domain-containing protein</fullName>
    </recommendedName>
</protein>
<evidence type="ECO:0000256" key="2">
    <source>
        <dbReference type="ARBA" id="ARBA00022525"/>
    </source>
</evidence>
<gene>
    <name evidence="5" type="ORF">AM593_10652</name>
</gene>
<reference evidence="5 6" key="1">
    <citation type="journal article" date="2016" name="PLoS ONE">
        <title>A First Insight into the Genome of the Filter-Feeder Mussel Mytilus galloprovincialis.</title>
        <authorList>
            <person name="Murgarella M."/>
            <person name="Puiu D."/>
            <person name="Novoa B."/>
            <person name="Figueras A."/>
            <person name="Posada D."/>
            <person name="Canchaya C."/>
        </authorList>
    </citation>
    <scope>NUCLEOTIDE SEQUENCE [LARGE SCALE GENOMIC DNA]</scope>
    <source>
        <tissue evidence="5">Muscle</tissue>
    </source>
</reference>
<feature type="non-terminal residue" evidence="5">
    <location>
        <position position="1"/>
    </location>
</feature>
<proteinExistence type="predicted"/>
<feature type="signal peptide" evidence="3">
    <location>
        <begin position="1"/>
        <end position="25"/>
    </location>
</feature>
<keyword evidence="2" id="KW-0964">Secreted</keyword>
<evidence type="ECO:0000256" key="3">
    <source>
        <dbReference type="SAM" id="SignalP"/>
    </source>
</evidence>
<dbReference type="InterPro" id="IPR008983">
    <property type="entry name" value="Tumour_necrosis_fac-like_dom"/>
</dbReference>
<feature type="domain" description="C1q" evidence="4">
    <location>
        <begin position="54"/>
        <end position="173"/>
    </location>
</feature>
<accession>A0A3R5Q146</accession>
<dbReference type="SMR" id="A0A3R5Q146"/>
<comment type="subcellular location">
    <subcellularLocation>
        <location evidence="1">Secreted</location>
    </subcellularLocation>
</comment>
<dbReference type="PROSITE" id="PS50871">
    <property type="entry name" value="C1Q"/>
    <property type="match status" value="1"/>
</dbReference>
<feature type="chain" id="PRO_5018705403" description="C1q domain-containing protein" evidence="3">
    <location>
        <begin position="26"/>
        <end position="173"/>
    </location>
</feature>